<feature type="transmembrane region" description="Helical" evidence="1">
    <location>
        <begin position="12"/>
        <end position="32"/>
    </location>
</feature>
<keyword evidence="2" id="KW-1185">Reference proteome</keyword>
<proteinExistence type="predicted"/>
<evidence type="ECO:0000313" key="3">
    <source>
        <dbReference type="RefSeq" id="XP_030745615.1"/>
    </source>
</evidence>
<dbReference type="GeneID" id="115874566"/>
<evidence type="ECO:0000256" key="1">
    <source>
        <dbReference type="SAM" id="Phobius"/>
    </source>
</evidence>
<name>A0A6J2X3N9_SITOR</name>
<protein>
    <submittedName>
        <fullName evidence="3 4">Uncharacterized protein LOC115874566 isoform X1</fullName>
    </submittedName>
</protein>
<evidence type="ECO:0000313" key="2">
    <source>
        <dbReference type="Proteomes" id="UP000504635"/>
    </source>
</evidence>
<dbReference type="Proteomes" id="UP000504635">
    <property type="component" value="Unplaced"/>
</dbReference>
<dbReference type="KEGG" id="soy:115874566"/>
<keyword evidence="1" id="KW-0472">Membrane</keyword>
<dbReference type="RefSeq" id="XP_030745615.1">
    <property type="nucleotide sequence ID" value="XM_030889755.1"/>
</dbReference>
<accession>A0A6J2X3N9</accession>
<reference evidence="3 4" key="1">
    <citation type="submission" date="2025-04" db="UniProtKB">
        <authorList>
            <consortium name="RefSeq"/>
        </authorList>
    </citation>
    <scope>IDENTIFICATION</scope>
    <source>
        <tissue evidence="3 4">Gonads</tissue>
    </source>
</reference>
<dbReference type="OrthoDB" id="6621265at2759"/>
<keyword evidence="1" id="KW-0812">Transmembrane</keyword>
<dbReference type="RefSeq" id="XP_030745616.1">
    <property type="nucleotide sequence ID" value="XM_030889756.1"/>
</dbReference>
<gene>
    <name evidence="3 4" type="primary">LOC115874566</name>
</gene>
<dbReference type="AlphaFoldDB" id="A0A6J2X3N9"/>
<keyword evidence="1" id="KW-1133">Transmembrane helix</keyword>
<sequence length="150" mass="17083">MSLMVISILDKIVWFLLAMVIATQALQIAGIVDTPSSSVDINFNEPVPIPVNPIHENINQINKDIAEENDRSPIIDAIFNIPIKTLTVMNNLVQKSRPIFRRLGEFAFRSFQSSWRGNQEAEKAPAQKRSYPIYMTSLAPKKTQPTQYYY</sequence>
<evidence type="ECO:0000313" key="4">
    <source>
        <dbReference type="RefSeq" id="XP_030745616.1"/>
    </source>
</evidence>
<organism evidence="2 3">
    <name type="scientific">Sitophilus oryzae</name>
    <name type="common">Rice weevil</name>
    <name type="synonym">Curculio oryzae</name>
    <dbReference type="NCBI Taxonomy" id="7048"/>
    <lineage>
        <taxon>Eukaryota</taxon>
        <taxon>Metazoa</taxon>
        <taxon>Ecdysozoa</taxon>
        <taxon>Arthropoda</taxon>
        <taxon>Hexapoda</taxon>
        <taxon>Insecta</taxon>
        <taxon>Pterygota</taxon>
        <taxon>Neoptera</taxon>
        <taxon>Endopterygota</taxon>
        <taxon>Coleoptera</taxon>
        <taxon>Polyphaga</taxon>
        <taxon>Cucujiformia</taxon>
        <taxon>Curculionidae</taxon>
        <taxon>Dryophthorinae</taxon>
        <taxon>Sitophilus</taxon>
    </lineage>
</organism>